<name>A0A5D2L3Y1_GOSTO</name>
<keyword evidence="2" id="KW-1185">Reference proteome</keyword>
<protein>
    <submittedName>
        <fullName evidence="1">Uncharacterized protein</fullName>
    </submittedName>
</protein>
<organism evidence="1 2">
    <name type="scientific">Gossypium tomentosum</name>
    <name type="common">Hawaiian cotton</name>
    <name type="synonym">Gossypium sandvicense</name>
    <dbReference type="NCBI Taxonomy" id="34277"/>
    <lineage>
        <taxon>Eukaryota</taxon>
        <taxon>Viridiplantae</taxon>
        <taxon>Streptophyta</taxon>
        <taxon>Embryophyta</taxon>
        <taxon>Tracheophyta</taxon>
        <taxon>Spermatophyta</taxon>
        <taxon>Magnoliopsida</taxon>
        <taxon>eudicotyledons</taxon>
        <taxon>Gunneridae</taxon>
        <taxon>Pentapetalae</taxon>
        <taxon>rosids</taxon>
        <taxon>malvids</taxon>
        <taxon>Malvales</taxon>
        <taxon>Malvaceae</taxon>
        <taxon>Malvoideae</taxon>
        <taxon>Gossypium</taxon>
    </lineage>
</organism>
<dbReference type="Proteomes" id="UP000322667">
    <property type="component" value="Chromosome D05"/>
</dbReference>
<sequence length="98" mass="11567">MKKEKKKAKEEMSGYPYATVSLFHLSHFLTSYLQMDVSSGINEVREAWESQCKSFTYKFFEADPCTMSFFYYTPFGQYADVFPCVYEHVDVELCFLFP</sequence>
<evidence type="ECO:0000313" key="1">
    <source>
        <dbReference type="EMBL" id="TYH73890.1"/>
    </source>
</evidence>
<proteinExistence type="predicted"/>
<gene>
    <name evidence="1" type="ORF">ES332_D05G360100v1</name>
</gene>
<dbReference type="EMBL" id="CM017627">
    <property type="protein sequence ID" value="TYH73890.1"/>
    <property type="molecule type" value="Genomic_DNA"/>
</dbReference>
<reference evidence="1 2" key="1">
    <citation type="submission" date="2019-07" db="EMBL/GenBank/DDBJ databases">
        <title>WGS assembly of Gossypium tomentosum.</title>
        <authorList>
            <person name="Chen Z.J."/>
            <person name="Sreedasyam A."/>
            <person name="Ando A."/>
            <person name="Song Q."/>
            <person name="De L."/>
            <person name="Hulse-Kemp A."/>
            <person name="Ding M."/>
            <person name="Ye W."/>
            <person name="Kirkbride R."/>
            <person name="Jenkins J."/>
            <person name="Plott C."/>
            <person name="Lovell J."/>
            <person name="Lin Y.-M."/>
            <person name="Vaughn R."/>
            <person name="Liu B."/>
            <person name="Li W."/>
            <person name="Simpson S."/>
            <person name="Scheffler B."/>
            <person name="Saski C."/>
            <person name="Grover C."/>
            <person name="Hu G."/>
            <person name="Conover J."/>
            <person name="Carlson J."/>
            <person name="Shu S."/>
            <person name="Boston L."/>
            <person name="Williams M."/>
            <person name="Peterson D."/>
            <person name="Mcgee K."/>
            <person name="Jones D."/>
            <person name="Wendel J."/>
            <person name="Stelly D."/>
            <person name="Grimwood J."/>
            <person name="Schmutz J."/>
        </authorList>
    </citation>
    <scope>NUCLEOTIDE SEQUENCE [LARGE SCALE GENOMIC DNA]</scope>
    <source>
        <strain evidence="1">7179.01</strain>
    </source>
</reference>
<accession>A0A5D2L3Y1</accession>
<evidence type="ECO:0000313" key="2">
    <source>
        <dbReference type="Proteomes" id="UP000322667"/>
    </source>
</evidence>
<dbReference type="AlphaFoldDB" id="A0A5D2L3Y1"/>